<dbReference type="Proteomes" id="UP000232638">
    <property type="component" value="Chromosome"/>
</dbReference>
<dbReference type="AlphaFoldDB" id="A0A2K8UH91"/>
<dbReference type="Pfam" id="PF00205">
    <property type="entry name" value="TPP_enzyme_M"/>
    <property type="match status" value="1"/>
</dbReference>
<comment type="pathway">
    <text evidence="1 14">Amino-acid biosynthesis; L-isoleucine biosynthesis; L-isoleucine from 2-oxobutanoate: step 1/4.</text>
</comment>
<dbReference type="CDD" id="cd02015">
    <property type="entry name" value="TPP_AHAS"/>
    <property type="match status" value="1"/>
</dbReference>
<evidence type="ECO:0000256" key="2">
    <source>
        <dbReference type="ARBA" id="ARBA00005025"/>
    </source>
</evidence>
<dbReference type="InterPro" id="IPR045229">
    <property type="entry name" value="TPP_enz"/>
</dbReference>
<evidence type="ECO:0000259" key="15">
    <source>
        <dbReference type="Pfam" id="PF00205"/>
    </source>
</evidence>
<dbReference type="OrthoDB" id="9785953at2"/>
<feature type="domain" description="Thiamine pyrophosphate enzyme N-terminal TPP-binding" evidence="17">
    <location>
        <begin position="4"/>
        <end position="119"/>
    </location>
</feature>
<dbReference type="EMBL" id="CP020370">
    <property type="protein sequence ID" value="AUB84954.1"/>
    <property type="molecule type" value="Genomic_DNA"/>
</dbReference>
<evidence type="ECO:0000256" key="11">
    <source>
        <dbReference type="ARBA" id="ARBA00023052"/>
    </source>
</evidence>
<reference evidence="18 19" key="1">
    <citation type="submission" date="2017-03" db="EMBL/GenBank/DDBJ databases">
        <title>Complete genome sequence of Candidatus 'Thiodictyon syntrophicum' sp. nov. strain Cad16T, a photolithoautotroph purple sulfur bacterium isolated from an alpine meromictic lake.</title>
        <authorList>
            <person name="Luedin S.M."/>
            <person name="Pothier J.F."/>
            <person name="Danza F."/>
            <person name="Storelli N."/>
            <person name="Wittwer M."/>
            <person name="Tonolla M."/>
        </authorList>
    </citation>
    <scope>NUCLEOTIDE SEQUENCE [LARGE SCALE GENOMIC DNA]</scope>
    <source>
        <strain evidence="18 19">Cad16T</strain>
    </source>
</reference>
<dbReference type="Pfam" id="PF02775">
    <property type="entry name" value="TPP_enzyme_C"/>
    <property type="match status" value="1"/>
</dbReference>
<evidence type="ECO:0000256" key="14">
    <source>
        <dbReference type="RuleBase" id="RU003591"/>
    </source>
</evidence>
<dbReference type="CDD" id="cd07035">
    <property type="entry name" value="TPP_PYR_POX_like"/>
    <property type="match status" value="1"/>
</dbReference>
<keyword evidence="19" id="KW-1185">Reference proteome</keyword>
<dbReference type="UniPathway" id="UPA00047">
    <property type="reaction ID" value="UER00055"/>
</dbReference>
<dbReference type="FunFam" id="3.40.50.970:FF:000016">
    <property type="entry name" value="Acetolactate synthase"/>
    <property type="match status" value="1"/>
</dbReference>
<dbReference type="GO" id="GO:0030976">
    <property type="term" value="F:thiamine pyrophosphate binding"/>
    <property type="evidence" value="ECO:0007669"/>
    <property type="project" value="UniProtKB-UniRule"/>
</dbReference>
<gene>
    <name evidence="18" type="ORF">THSYN_25725</name>
</gene>
<dbReference type="KEGG" id="tsy:THSYN_25725"/>
<sequence>MQLSGAEIVVQALIDEGVQYVFGYPGGSVLHIYDALFKQDRVKHILVRHEQGAAHAADGLARATGRCGVCLVTSGPGATNAVTGIATAYMDSIPLVCITGQVPTPVIGSDAFQEVDTVGITRPCVKHNFLVKDVRDLALTLRKAFYIATTGRPGPVVVDIPKDVTDPNVKIPYVYPREIRMRSYHPTEKGHPGQIKRALDLMLQAKRPVFYTGGGVVLGEASALLTELVRLSGYPITSTLMGLGAYPMTDPQFIGMLGMHGTYEANMAMHETDVLIAIGARFDDRVTGKIEHFCPHAKIIHIDVDPSSISKNVRVDVPVVGQVASVLAELVRLWKEQAPSAMGRPVAEWWDKIGEWRRVDCLHYDRASEKIKPQFAVETLYKVTGGDLYLTSDVGQHQMFAAQFYPFDKPRRWINSGGLGTMGFGLPAAMGVQLAFPEAQVACISGEASILMCIQEMATCKQYNLPIKVILLNNGYMGMVRQWQEFFYGSRYSHSYVDALPDFVKLAESFGHVGMRVERPADLEAAMTEAFAMKDRFVFLDVVVDPTENVYPMIVAGKGQHEMHLAPSLSERELA</sequence>
<protein>
    <recommendedName>
        <fullName evidence="4 14">Acetolactate synthase</fullName>
        <ecNumber evidence="4 14">2.2.1.6</ecNumber>
    </recommendedName>
</protein>
<evidence type="ECO:0000259" key="17">
    <source>
        <dbReference type="Pfam" id="PF02776"/>
    </source>
</evidence>
<dbReference type="RefSeq" id="WP_100922610.1">
    <property type="nucleotide sequence ID" value="NZ_CP020370.1"/>
</dbReference>
<keyword evidence="5 14" id="KW-0028">Amino-acid biosynthesis</keyword>
<evidence type="ECO:0000256" key="6">
    <source>
        <dbReference type="ARBA" id="ARBA00022630"/>
    </source>
</evidence>
<evidence type="ECO:0000256" key="8">
    <source>
        <dbReference type="ARBA" id="ARBA00022723"/>
    </source>
</evidence>
<dbReference type="NCBIfam" id="TIGR00118">
    <property type="entry name" value="acolac_lg"/>
    <property type="match status" value="1"/>
</dbReference>
<dbReference type="InterPro" id="IPR012846">
    <property type="entry name" value="Acetolactate_synth_lsu"/>
</dbReference>
<evidence type="ECO:0000256" key="13">
    <source>
        <dbReference type="ARBA" id="ARBA00048670"/>
    </source>
</evidence>
<proteinExistence type="inferred from homology"/>
<keyword evidence="8 14" id="KW-0479">Metal-binding</keyword>
<evidence type="ECO:0000313" key="18">
    <source>
        <dbReference type="EMBL" id="AUB84954.1"/>
    </source>
</evidence>
<name>A0A2K8UH91_9GAMM</name>
<accession>A0A2K8UH91</accession>
<dbReference type="GO" id="GO:0000287">
    <property type="term" value="F:magnesium ion binding"/>
    <property type="evidence" value="ECO:0007669"/>
    <property type="project" value="UniProtKB-UniRule"/>
</dbReference>
<dbReference type="Pfam" id="PF02776">
    <property type="entry name" value="TPP_enzyme_N"/>
    <property type="match status" value="1"/>
</dbReference>
<evidence type="ECO:0000256" key="7">
    <source>
        <dbReference type="ARBA" id="ARBA00022679"/>
    </source>
</evidence>
<dbReference type="Gene3D" id="3.40.50.1220">
    <property type="entry name" value="TPP-binding domain"/>
    <property type="match status" value="1"/>
</dbReference>
<keyword evidence="10 14" id="KW-0460">Magnesium</keyword>
<dbReference type="InterPro" id="IPR012001">
    <property type="entry name" value="Thiamin_PyroP_enz_TPP-bd_dom"/>
</dbReference>
<comment type="similarity">
    <text evidence="3 14">Belongs to the TPP enzyme family.</text>
</comment>
<dbReference type="InterPro" id="IPR029061">
    <property type="entry name" value="THDP-binding"/>
</dbReference>
<evidence type="ECO:0000313" key="19">
    <source>
        <dbReference type="Proteomes" id="UP000232638"/>
    </source>
</evidence>
<dbReference type="Gene3D" id="3.40.50.970">
    <property type="match status" value="2"/>
</dbReference>
<dbReference type="GO" id="GO:0050660">
    <property type="term" value="F:flavin adenine dinucleotide binding"/>
    <property type="evidence" value="ECO:0007669"/>
    <property type="project" value="InterPro"/>
</dbReference>
<keyword evidence="9" id="KW-0274">FAD</keyword>
<dbReference type="InterPro" id="IPR039368">
    <property type="entry name" value="AHAS_TPP"/>
</dbReference>
<evidence type="ECO:0000256" key="10">
    <source>
        <dbReference type="ARBA" id="ARBA00022842"/>
    </source>
</evidence>
<keyword evidence="6" id="KW-0285">Flavoprotein</keyword>
<keyword evidence="11 14" id="KW-0786">Thiamine pyrophosphate</keyword>
<evidence type="ECO:0000256" key="9">
    <source>
        <dbReference type="ARBA" id="ARBA00022827"/>
    </source>
</evidence>
<comment type="pathway">
    <text evidence="2 14">Amino-acid biosynthesis; L-valine biosynthesis; L-valine from pyruvate: step 1/4.</text>
</comment>
<evidence type="ECO:0000256" key="3">
    <source>
        <dbReference type="ARBA" id="ARBA00007812"/>
    </source>
</evidence>
<feature type="domain" description="Thiamine pyrophosphate enzyme central" evidence="15">
    <location>
        <begin position="195"/>
        <end position="330"/>
    </location>
</feature>
<evidence type="ECO:0000256" key="4">
    <source>
        <dbReference type="ARBA" id="ARBA00013145"/>
    </source>
</evidence>
<keyword evidence="7 14" id="KW-0808">Transferase</keyword>
<evidence type="ECO:0000256" key="1">
    <source>
        <dbReference type="ARBA" id="ARBA00004974"/>
    </source>
</evidence>
<comment type="cofactor">
    <cofactor evidence="14">
        <name>thiamine diphosphate</name>
        <dbReference type="ChEBI" id="CHEBI:58937"/>
    </cofactor>
    <text evidence="14">Binds 1 thiamine pyrophosphate per subunit.</text>
</comment>
<comment type="catalytic activity">
    <reaction evidence="13 14">
        <text>2 pyruvate + H(+) = (2S)-2-acetolactate + CO2</text>
        <dbReference type="Rhea" id="RHEA:25249"/>
        <dbReference type="ChEBI" id="CHEBI:15361"/>
        <dbReference type="ChEBI" id="CHEBI:15378"/>
        <dbReference type="ChEBI" id="CHEBI:16526"/>
        <dbReference type="ChEBI" id="CHEBI:58476"/>
        <dbReference type="EC" id="2.2.1.6"/>
    </reaction>
</comment>
<dbReference type="EC" id="2.2.1.6" evidence="4 14"/>
<dbReference type="InterPro" id="IPR029035">
    <property type="entry name" value="DHS-like_NAD/FAD-binding_dom"/>
</dbReference>
<evidence type="ECO:0000256" key="12">
    <source>
        <dbReference type="ARBA" id="ARBA00023304"/>
    </source>
</evidence>
<dbReference type="InterPro" id="IPR011766">
    <property type="entry name" value="TPP_enzyme_TPP-bd"/>
</dbReference>
<dbReference type="SUPFAM" id="SSF52467">
    <property type="entry name" value="DHS-like NAD/FAD-binding domain"/>
    <property type="match status" value="1"/>
</dbReference>
<dbReference type="GO" id="GO:0009097">
    <property type="term" value="P:isoleucine biosynthetic process"/>
    <property type="evidence" value="ECO:0007669"/>
    <property type="project" value="UniProtKB-UniPathway"/>
</dbReference>
<dbReference type="PANTHER" id="PTHR18968:SF13">
    <property type="entry name" value="ACETOLACTATE SYNTHASE CATALYTIC SUBUNIT, MITOCHONDRIAL"/>
    <property type="match status" value="1"/>
</dbReference>
<dbReference type="PANTHER" id="PTHR18968">
    <property type="entry name" value="THIAMINE PYROPHOSPHATE ENZYMES"/>
    <property type="match status" value="1"/>
</dbReference>
<dbReference type="SUPFAM" id="SSF52518">
    <property type="entry name" value="Thiamin diphosphate-binding fold (THDP-binding)"/>
    <property type="match status" value="2"/>
</dbReference>
<dbReference type="FunFam" id="3.40.50.970:FF:000007">
    <property type="entry name" value="Acetolactate synthase"/>
    <property type="match status" value="1"/>
</dbReference>
<evidence type="ECO:0000259" key="16">
    <source>
        <dbReference type="Pfam" id="PF02775"/>
    </source>
</evidence>
<keyword evidence="12 14" id="KW-0100">Branched-chain amino acid biosynthesis</keyword>
<dbReference type="UniPathway" id="UPA00049">
    <property type="reaction ID" value="UER00059"/>
</dbReference>
<dbReference type="GO" id="GO:0005948">
    <property type="term" value="C:acetolactate synthase complex"/>
    <property type="evidence" value="ECO:0007669"/>
    <property type="project" value="UniProtKB-ARBA"/>
</dbReference>
<dbReference type="FunFam" id="3.40.50.1220:FF:000008">
    <property type="entry name" value="Acetolactate synthase"/>
    <property type="match status" value="1"/>
</dbReference>
<dbReference type="GO" id="GO:0003984">
    <property type="term" value="F:acetolactate synthase activity"/>
    <property type="evidence" value="ECO:0007669"/>
    <property type="project" value="UniProtKB-EC"/>
</dbReference>
<dbReference type="GO" id="GO:0009099">
    <property type="term" value="P:L-valine biosynthetic process"/>
    <property type="evidence" value="ECO:0007669"/>
    <property type="project" value="UniProtKB-UniPathway"/>
</dbReference>
<comment type="cofactor">
    <cofactor evidence="14">
        <name>Mg(2+)</name>
        <dbReference type="ChEBI" id="CHEBI:18420"/>
    </cofactor>
    <text evidence="14">Binds 1 Mg(2+) ion per subunit.</text>
</comment>
<organism evidence="18 19">
    <name type="scientific">Candidatus Thiodictyon syntrophicum</name>
    <dbReference type="NCBI Taxonomy" id="1166950"/>
    <lineage>
        <taxon>Bacteria</taxon>
        <taxon>Pseudomonadati</taxon>
        <taxon>Pseudomonadota</taxon>
        <taxon>Gammaproteobacteria</taxon>
        <taxon>Chromatiales</taxon>
        <taxon>Chromatiaceae</taxon>
        <taxon>Thiodictyon</taxon>
    </lineage>
</organism>
<feature type="domain" description="Thiamine pyrophosphate enzyme TPP-binding" evidence="16">
    <location>
        <begin position="393"/>
        <end position="542"/>
    </location>
</feature>
<dbReference type="InterPro" id="IPR012000">
    <property type="entry name" value="Thiamin_PyroP_enz_cen_dom"/>
</dbReference>
<evidence type="ECO:0000256" key="5">
    <source>
        <dbReference type="ARBA" id="ARBA00022605"/>
    </source>
</evidence>